<organism evidence="9 10">
    <name type="scientific">Mikania micrantha</name>
    <name type="common">bitter vine</name>
    <dbReference type="NCBI Taxonomy" id="192012"/>
    <lineage>
        <taxon>Eukaryota</taxon>
        <taxon>Viridiplantae</taxon>
        <taxon>Streptophyta</taxon>
        <taxon>Embryophyta</taxon>
        <taxon>Tracheophyta</taxon>
        <taxon>Spermatophyta</taxon>
        <taxon>Magnoliopsida</taxon>
        <taxon>eudicotyledons</taxon>
        <taxon>Gunneridae</taxon>
        <taxon>Pentapetalae</taxon>
        <taxon>asterids</taxon>
        <taxon>campanulids</taxon>
        <taxon>Asterales</taxon>
        <taxon>Asteraceae</taxon>
        <taxon>Asteroideae</taxon>
        <taxon>Heliantheae alliance</taxon>
        <taxon>Eupatorieae</taxon>
        <taxon>Mikania</taxon>
    </lineage>
</organism>
<protein>
    <recommendedName>
        <fullName evidence="8">BHLH domain-containing protein</fullName>
    </recommendedName>
</protein>
<dbReference type="InterPro" id="IPR031066">
    <property type="entry name" value="bHLH_ALC-like_plant"/>
</dbReference>
<comment type="subcellular location">
    <subcellularLocation>
        <location evidence="1">Nucleus</location>
    </subcellularLocation>
</comment>
<dbReference type="Proteomes" id="UP000326396">
    <property type="component" value="Linkage Group LG5"/>
</dbReference>
<dbReference type="GO" id="GO:0046983">
    <property type="term" value="F:protein dimerization activity"/>
    <property type="evidence" value="ECO:0007669"/>
    <property type="project" value="InterPro"/>
</dbReference>
<sequence length="373" mass="42617">MPEIQLGAHTIRSHGVKVARTHMHDWLVLLFLVVIEVILNVIEPFHCFVGSNMMDDLKYHLQENTMPLWAVPVDILITGVLIDVIKDVGRPRPDFFWHCFPDDKGKKYMQKGDDDYQLQQQLLSLAQLEELPDLSVTTNLFNSTLAYNSTSYCSDCPSFSDIVKVLSQVELPSPSPEPMTSSCNLMIRFQQGQSSGIKKDDGTEFGKVEREEEHRAQASRAAEQRRRSRYQEKLRHIKELIPGCNKRDQASILDDGIEYIKYLETQLQMIEYMRSAGSMTTHGFYMSPWNQLPEPYLAPYHLMMRPAIMNDYCSYFTPRIPPFFSYFNPLAATLLPTPQPAAATNNINAAATNASQVAGSIYSHYPYHHNRSN</sequence>
<dbReference type="Pfam" id="PF00010">
    <property type="entry name" value="HLH"/>
    <property type="match status" value="1"/>
</dbReference>
<dbReference type="SUPFAM" id="SSF47459">
    <property type="entry name" value="HLH, helix-loop-helix DNA-binding domain"/>
    <property type="match status" value="1"/>
</dbReference>
<dbReference type="Gene3D" id="4.10.280.10">
    <property type="entry name" value="Helix-loop-helix DNA-binding domain"/>
    <property type="match status" value="1"/>
</dbReference>
<evidence type="ECO:0000256" key="1">
    <source>
        <dbReference type="ARBA" id="ARBA00004123"/>
    </source>
</evidence>
<name>A0A5N6MPX8_9ASTR</name>
<evidence type="ECO:0000256" key="6">
    <source>
        <dbReference type="SAM" id="MobiDB-lite"/>
    </source>
</evidence>
<dbReference type="AlphaFoldDB" id="A0A5N6MPX8"/>
<keyword evidence="2" id="KW-0805">Transcription regulation</keyword>
<keyword evidence="4" id="KW-0804">Transcription</keyword>
<keyword evidence="5" id="KW-0539">Nucleus</keyword>
<accession>A0A5N6MPX8</accession>
<reference evidence="9 10" key="1">
    <citation type="submission" date="2019-05" db="EMBL/GenBank/DDBJ databases">
        <title>Mikania micrantha, genome provides insights into the molecular mechanism of rapid growth.</title>
        <authorList>
            <person name="Liu B."/>
        </authorList>
    </citation>
    <scope>NUCLEOTIDE SEQUENCE [LARGE SCALE GENOMIC DNA]</scope>
    <source>
        <strain evidence="9">NLD-2019</strain>
        <tissue evidence="9">Leaf</tissue>
    </source>
</reference>
<evidence type="ECO:0000256" key="3">
    <source>
        <dbReference type="ARBA" id="ARBA00023125"/>
    </source>
</evidence>
<comment type="caution">
    <text evidence="9">The sequence shown here is derived from an EMBL/GenBank/DDBJ whole genome shotgun (WGS) entry which is preliminary data.</text>
</comment>
<evidence type="ECO:0000313" key="9">
    <source>
        <dbReference type="EMBL" id="KAD3642330.1"/>
    </source>
</evidence>
<evidence type="ECO:0000256" key="2">
    <source>
        <dbReference type="ARBA" id="ARBA00023015"/>
    </source>
</evidence>
<keyword evidence="7" id="KW-0812">Transmembrane</keyword>
<dbReference type="OrthoDB" id="10030083at2759"/>
<evidence type="ECO:0000256" key="5">
    <source>
        <dbReference type="ARBA" id="ARBA00023242"/>
    </source>
</evidence>
<feature type="transmembrane region" description="Helical" evidence="7">
    <location>
        <begin position="26"/>
        <end position="46"/>
    </location>
</feature>
<dbReference type="EMBL" id="SZYD01000015">
    <property type="protein sequence ID" value="KAD3642330.1"/>
    <property type="molecule type" value="Genomic_DNA"/>
</dbReference>
<dbReference type="InterPro" id="IPR011598">
    <property type="entry name" value="bHLH_dom"/>
</dbReference>
<keyword evidence="3" id="KW-0238">DNA-binding</keyword>
<evidence type="ECO:0000259" key="8">
    <source>
        <dbReference type="PROSITE" id="PS50888"/>
    </source>
</evidence>
<dbReference type="PROSITE" id="PS50888">
    <property type="entry name" value="BHLH"/>
    <property type="match status" value="1"/>
</dbReference>
<gene>
    <name evidence="9" type="ORF">E3N88_31554</name>
</gene>
<keyword evidence="10" id="KW-1185">Reference proteome</keyword>
<feature type="compositionally biased region" description="Basic and acidic residues" evidence="6">
    <location>
        <begin position="197"/>
        <end position="227"/>
    </location>
</feature>
<evidence type="ECO:0000256" key="4">
    <source>
        <dbReference type="ARBA" id="ARBA00023163"/>
    </source>
</evidence>
<keyword evidence="7" id="KW-0472">Membrane</keyword>
<proteinExistence type="predicted"/>
<evidence type="ECO:0000313" key="10">
    <source>
        <dbReference type="Proteomes" id="UP000326396"/>
    </source>
</evidence>
<keyword evidence="7" id="KW-1133">Transmembrane helix</keyword>
<dbReference type="GO" id="GO:0005634">
    <property type="term" value="C:nucleus"/>
    <property type="evidence" value="ECO:0007669"/>
    <property type="project" value="UniProtKB-SubCell"/>
</dbReference>
<feature type="domain" description="BHLH" evidence="8">
    <location>
        <begin position="214"/>
        <end position="263"/>
    </location>
</feature>
<dbReference type="GO" id="GO:0003677">
    <property type="term" value="F:DNA binding"/>
    <property type="evidence" value="ECO:0007669"/>
    <property type="project" value="UniProtKB-KW"/>
</dbReference>
<dbReference type="InterPro" id="IPR036638">
    <property type="entry name" value="HLH_DNA-bd_sf"/>
</dbReference>
<feature type="region of interest" description="Disordered" evidence="6">
    <location>
        <begin position="193"/>
        <end position="227"/>
    </location>
</feature>
<dbReference type="PANTHER" id="PTHR45855">
    <property type="entry name" value="TRANSCRIPTION FACTOR PIF1-RELATED"/>
    <property type="match status" value="1"/>
</dbReference>
<evidence type="ECO:0000256" key="7">
    <source>
        <dbReference type="SAM" id="Phobius"/>
    </source>
</evidence>
<dbReference type="SMART" id="SM00353">
    <property type="entry name" value="HLH"/>
    <property type="match status" value="1"/>
</dbReference>